<name>A0A2R5GLI7_9STRA</name>
<dbReference type="Pfam" id="PF05705">
    <property type="entry name" value="DUF829"/>
    <property type="match status" value="1"/>
</dbReference>
<keyword evidence="1" id="KW-0812">Transmembrane</keyword>
<gene>
    <name evidence="1" type="ORF">FCC1311_079652</name>
</gene>
<dbReference type="InterPro" id="IPR008547">
    <property type="entry name" value="DUF829_TMEM53"/>
</dbReference>
<protein>
    <submittedName>
        <fullName evidence="1">Transmembrane protein 53</fullName>
    </submittedName>
</protein>
<dbReference type="InterPro" id="IPR029058">
    <property type="entry name" value="AB_hydrolase_fold"/>
</dbReference>
<organism evidence="1 2">
    <name type="scientific">Hondaea fermentalgiana</name>
    <dbReference type="NCBI Taxonomy" id="2315210"/>
    <lineage>
        <taxon>Eukaryota</taxon>
        <taxon>Sar</taxon>
        <taxon>Stramenopiles</taxon>
        <taxon>Bigyra</taxon>
        <taxon>Labyrinthulomycetes</taxon>
        <taxon>Thraustochytrida</taxon>
        <taxon>Thraustochytriidae</taxon>
        <taxon>Hondaea</taxon>
    </lineage>
</organism>
<keyword evidence="2" id="KW-1185">Reference proteome</keyword>
<dbReference type="AlphaFoldDB" id="A0A2R5GLI7"/>
<dbReference type="PANTHER" id="PTHR12265:SF0">
    <property type="entry name" value="EXPRESSED PROTEIN"/>
    <property type="match status" value="1"/>
</dbReference>
<proteinExistence type="predicted"/>
<sequence>MLQSCEATQAEIQKIFHLLFMYSQGDDLVAAHAVESVAGAMEAQGDSVALCEFQASPHVAHLRTHRKQYLTAIDDFFRNLDTLTASQ</sequence>
<dbReference type="OrthoDB" id="77878at2759"/>
<dbReference type="Proteomes" id="UP000241890">
    <property type="component" value="Unassembled WGS sequence"/>
</dbReference>
<evidence type="ECO:0000313" key="1">
    <source>
        <dbReference type="EMBL" id="GBG31740.1"/>
    </source>
</evidence>
<evidence type="ECO:0000313" key="2">
    <source>
        <dbReference type="Proteomes" id="UP000241890"/>
    </source>
</evidence>
<dbReference type="EMBL" id="BEYU01000105">
    <property type="protein sequence ID" value="GBG31740.1"/>
    <property type="molecule type" value="Genomic_DNA"/>
</dbReference>
<comment type="caution">
    <text evidence="1">The sequence shown here is derived from an EMBL/GenBank/DDBJ whole genome shotgun (WGS) entry which is preliminary data.</text>
</comment>
<dbReference type="InParanoid" id="A0A2R5GLI7"/>
<reference evidence="1 2" key="1">
    <citation type="submission" date="2017-12" db="EMBL/GenBank/DDBJ databases">
        <title>Sequencing, de novo assembly and annotation of complete genome of a new Thraustochytrid species, strain FCC1311.</title>
        <authorList>
            <person name="Sedici K."/>
            <person name="Godart F."/>
            <person name="Aiese Cigliano R."/>
            <person name="Sanseverino W."/>
            <person name="Barakat M."/>
            <person name="Ortet P."/>
            <person name="Marechal E."/>
            <person name="Cagnac O."/>
            <person name="Amato A."/>
        </authorList>
    </citation>
    <scope>NUCLEOTIDE SEQUENCE [LARGE SCALE GENOMIC DNA]</scope>
</reference>
<accession>A0A2R5GLI7</accession>
<dbReference type="PANTHER" id="PTHR12265">
    <property type="entry name" value="TRANSMEMBRANE PROTEIN 53"/>
    <property type="match status" value="1"/>
</dbReference>
<dbReference type="Gene3D" id="3.40.50.1820">
    <property type="entry name" value="alpha/beta hydrolase"/>
    <property type="match status" value="1"/>
</dbReference>
<keyword evidence="1" id="KW-0472">Membrane</keyword>